<keyword evidence="1" id="KW-1133">Transmembrane helix</keyword>
<feature type="transmembrane region" description="Helical" evidence="1">
    <location>
        <begin position="12"/>
        <end position="34"/>
    </location>
</feature>
<protein>
    <submittedName>
        <fullName evidence="2">Uncharacterized protein</fullName>
    </submittedName>
</protein>
<feature type="transmembrane region" description="Helical" evidence="1">
    <location>
        <begin position="40"/>
        <end position="60"/>
    </location>
</feature>
<evidence type="ECO:0000313" key="2">
    <source>
        <dbReference type="EMBL" id="MFE8699736.1"/>
    </source>
</evidence>
<accession>A0ABW6K6C6</accession>
<evidence type="ECO:0000256" key="1">
    <source>
        <dbReference type="SAM" id="Phobius"/>
    </source>
</evidence>
<name>A0ABW6K6C6_9BACI</name>
<dbReference type="RefSeq" id="WP_389358186.1">
    <property type="nucleotide sequence ID" value="NZ_JBIACK010000001.1"/>
</dbReference>
<dbReference type="Proteomes" id="UP001601059">
    <property type="component" value="Unassembled WGS sequence"/>
</dbReference>
<reference evidence="2 3" key="1">
    <citation type="submission" date="2024-08" db="EMBL/GenBank/DDBJ databases">
        <title>Two novel Cytobacillus novel species.</title>
        <authorList>
            <person name="Liu G."/>
        </authorList>
    </citation>
    <scope>NUCLEOTIDE SEQUENCE [LARGE SCALE GENOMIC DNA]</scope>
    <source>
        <strain evidence="2 3">FJAT-54145</strain>
    </source>
</reference>
<sequence>MEQTEIKKRERLTLVGVIGGGTAGWSVNTGLNLFTETDMTNFYGISILLGVIIGLLWDIADKLNQDKS</sequence>
<organism evidence="2 3">
    <name type="scientific">Cytobacillus spartinae</name>
    <dbReference type="NCBI Taxonomy" id="3299023"/>
    <lineage>
        <taxon>Bacteria</taxon>
        <taxon>Bacillati</taxon>
        <taxon>Bacillota</taxon>
        <taxon>Bacilli</taxon>
        <taxon>Bacillales</taxon>
        <taxon>Bacillaceae</taxon>
        <taxon>Cytobacillus</taxon>
    </lineage>
</organism>
<comment type="caution">
    <text evidence="2">The sequence shown here is derived from an EMBL/GenBank/DDBJ whole genome shotgun (WGS) entry which is preliminary data.</text>
</comment>
<evidence type="ECO:0000313" key="3">
    <source>
        <dbReference type="Proteomes" id="UP001601059"/>
    </source>
</evidence>
<keyword evidence="1" id="KW-0472">Membrane</keyword>
<keyword evidence="3" id="KW-1185">Reference proteome</keyword>
<keyword evidence="1" id="KW-0812">Transmembrane</keyword>
<gene>
    <name evidence="2" type="ORF">ACFYKX_03760</name>
</gene>
<proteinExistence type="predicted"/>
<dbReference type="EMBL" id="JBIACK010000001">
    <property type="protein sequence ID" value="MFE8699736.1"/>
    <property type="molecule type" value="Genomic_DNA"/>
</dbReference>